<feature type="domain" description="Transposase Tc1-like" evidence="1">
    <location>
        <begin position="2"/>
        <end position="62"/>
    </location>
</feature>
<keyword evidence="3" id="KW-1185">Reference proteome</keyword>
<dbReference type="Proteomes" id="UP001162483">
    <property type="component" value="Unassembled WGS sequence"/>
</dbReference>
<accession>A0ABN9AX23</accession>
<evidence type="ECO:0000259" key="1">
    <source>
        <dbReference type="Pfam" id="PF01498"/>
    </source>
</evidence>
<name>A0ABN9AX23_9NEOB</name>
<protein>
    <recommendedName>
        <fullName evidence="1">Transposase Tc1-like domain-containing protein</fullName>
    </recommendedName>
</protein>
<dbReference type="InterPro" id="IPR002492">
    <property type="entry name" value="Transposase_Tc1-like"/>
</dbReference>
<sequence length="74" mass="8436">RRVEEIRHASSLKLAKEVESQTGVIVSHDTIRNGMHGCHPRGKPLLKPVHKKAHLDFARTHAERRRLLGLCNLE</sequence>
<reference evidence="2" key="1">
    <citation type="submission" date="2023-05" db="EMBL/GenBank/DDBJ databases">
        <authorList>
            <person name="Stuckert A."/>
        </authorList>
    </citation>
    <scope>NUCLEOTIDE SEQUENCE</scope>
</reference>
<gene>
    <name evidence="2" type="ORF">SPARVUS_LOCUS1778385</name>
</gene>
<evidence type="ECO:0000313" key="3">
    <source>
        <dbReference type="Proteomes" id="UP001162483"/>
    </source>
</evidence>
<evidence type="ECO:0000313" key="2">
    <source>
        <dbReference type="EMBL" id="CAI9540579.1"/>
    </source>
</evidence>
<dbReference type="EMBL" id="CATNWA010001565">
    <property type="protein sequence ID" value="CAI9540579.1"/>
    <property type="molecule type" value="Genomic_DNA"/>
</dbReference>
<comment type="caution">
    <text evidence="2">The sequence shown here is derived from an EMBL/GenBank/DDBJ whole genome shotgun (WGS) entry which is preliminary data.</text>
</comment>
<organism evidence="2 3">
    <name type="scientific">Staurois parvus</name>
    <dbReference type="NCBI Taxonomy" id="386267"/>
    <lineage>
        <taxon>Eukaryota</taxon>
        <taxon>Metazoa</taxon>
        <taxon>Chordata</taxon>
        <taxon>Craniata</taxon>
        <taxon>Vertebrata</taxon>
        <taxon>Euteleostomi</taxon>
        <taxon>Amphibia</taxon>
        <taxon>Batrachia</taxon>
        <taxon>Anura</taxon>
        <taxon>Neobatrachia</taxon>
        <taxon>Ranoidea</taxon>
        <taxon>Ranidae</taxon>
        <taxon>Staurois</taxon>
    </lineage>
</organism>
<feature type="non-terminal residue" evidence="2">
    <location>
        <position position="1"/>
    </location>
</feature>
<proteinExistence type="predicted"/>
<dbReference type="Pfam" id="PF01498">
    <property type="entry name" value="HTH_Tnp_Tc3_2"/>
    <property type="match status" value="1"/>
</dbReference>